<evidence type="ECO:0000313" key="3">
    <source>
        <dbReference type="Proteomes" id="UP000266720"/>
    </source>
</evidence>
<dbReference type="InterPro" id="IPR041633">
    <property type="entry name" value="Polbeta"/>
</dbReference>
<name>A0A3G1A9J7_9CREN</name>
<dbReference type="SUPFAM" id="SSF81301">
    <property type="entry name" value="Nucleotidyltransferase"/>
    <property type="match status" value="1"/>
</dbReference>
<organism evidence="2 3">
    <name type="scientific">Thermofilum adornatum 1505</name>
    <dbReference type="NCBI Taxonomy" id="697581"/>
    <lineage>
        <taxon>Archaea</taxon>
        <taxon>Thermoproteota</taxon>
        <taxon>Thermoprotei</taxon>
        <taxon>Thermofilales</taxon>
        <taxon>Thermofilaceae</taxon>
        <taxon>Thermofilum</taxon>
    </lineage>
</organism>
<dbReference type="PANTHER" id="PTHR43852">
    <property type="entry name" value="NUCLEOTIDYLTRANSFERASE"/>
    <property type="match status" value="1"/>
</dbReference>
<dbReference type="PANTHER" id="PTHR43852:SF3">
    <property type="entry name" value="NUCLEOTIDYLTRANSFERASE"/>
    <property type="match status" value="1"/>
</dbReference>
<dbReference type="InterPro" id="IPR052930">
    <property type="entry name" value="TA_antitoxin_MntA"/>
</dbReference>
<dbReference type="EMBL" id="CP007493">
    <property type="protein sequence ID" value="AJB42351.1"/>
    <property type="molecule type" value="Genomic_DNA"/>
</dbReference>
<dbReference type="InterPro" id="IPR043519">
    <property type="entry name" value="NT_sf"/>
</dbReference>
<dbReference type="CDD" id="cd05403">
    <property type="entry name" value="NT_KNTase_like"/>
    <property type="match status" value="1"/>
</dbReference>
<feature type="domain" description="Polymerase beta nucleotidyltransferase" evidence="1">
    <location>
        <begin position="23"/>
        <end position="105"/>
    </location>
</feature>
<dbReference type="Pfam" id="PF18765">
    <property type="entry name" value="Polbeta"/>
    <property type="match status" value="1"/>
</dbReference>
<sequence length="138" mass="16234">MSEERYRYYTMSEEERKKVLDRLREILAKHGVELAIVFGSFTYAEEFRDIDIAVYSKKMTFQDLLRLGVDLELELGLPVDVAPLDQLPPRFRLNVLLRGIVLLEKPGLYECLYMQTQDELMQAETSTKRQRLTDTLRV</sequence>
<dbReference type="RefSeq" id="WP_020961914.1">
    <property type="nucleotide sequence ID" value="NZ_CP007493.1"/>
</dbReference>
<accession>A0A3G1A9J7</accession>
<dbReference type="KEGG" id="tcb:TCARB_1305"/>
<dbReference type="Proteomes" id="UP000266720">
    <property type="component" value="Chromosome"/>
</dbReference>
<dbReference type="Gene3D" id="3.30.460.10">
    <property type="entry name" value="Beta Polymerase, domain 2"/>
    <property type="match status" value="1"/>
</dbReference>
<gene>
    <name evidence="2" type="ORF">TCARB_1305</name>
</gene>
<evidence type="ECO:0000259" key="1">
    <source>
        <dbReference type="Pfam" id="PF18765"/>
    </source>
</evidence>
<proteinExistence type="predicted"/>
<protein>
    <submittedName>
        <fullName evidence="2">DNA polymerase subunit beta</fullName>
    </submittedName>
</protein>
<reference evidence="3" key="1">
    <citation type="book" date="2010" name="EXTREMOPHILES" publisher="0:0-0">
        <title>Complete genome sequences of ten hyperthermophilic archaea reveal their metabolic capabilities and possible ecological roles.</title>
        <editorList>
            <person name="?"/>
        </editorList>
        <authorList>
            <person name="Ravin N.V."/>
            <person name="Mardanov A.V."/>
            <person name="Bonch-Osmolovskaya E.A."/>
            <person name="Skryabin K.G."/>
        </authorList>
    </citation>
    <scope>NUCLEOTIDE SEQUENCE [LARGE SCALE GENOMIC DNA]</scope>
    <source>
        <strain evidence="3">1505</strain>
    </source>
</reference>
<dbReference type="GeneID" id="16572866"/>
<dbReference type="AlphaFoldDB" id="A0A3G1A9J7"/>
<evidence type="ECO:0000313" key="2">
    <source>
        <dbReference type="EMBL" id="AJB42351.1"/>
    </source>
</evidence>
<dbReference type="STRING" id="697581.TCARB_1305"/>